<organism evidence="2 3">
    <name type="scientific">Candidatus Roizmanbacteria bacterium CG22_combo_CG10-13_8_21_14_all_33_16</name>
    <dbReference type="NCBI Taxonomy" id="1974859"/>
    <lineage>
        <taxon>Bacteria</taxon>
        <taxon>Candidatus Roizmaniibacteriota</taxon>
    </lineage>
</organism>
<reference evidence="2 3" key="1">
    <citation type="submission" date="2017-09" db="EMBL/GenBank/DDBJ databases">
        <title>Depth-based differentiation of microbial function through sediment-hosted aquifers and enrichment of novel symbionts in the deep terrestrial subsurface.</title>
        <authorList>
            <person name="Probst A.J."/>
            <person name="Ladd B."/>
            <person name="Jarett J.K."/>
            <person name="Geller-Mcgrath D.E."/>
            <person name="Sieber C.M."/>
            <person name="Emerson J.B."/>
            <person name="Anantharaman K."/>
            <person name="Thomas B.C."/>
            <person name="Malmstrom R."/>
            <person name="Stieglmeier M."/>
            <person name="Klingl A."/>
            <person name="Woyke T."/>
            <person name="Ryan C.M."/>
            <person name="Banfield J.F."/>
        </authorList>
    </citation>
    <scope>NUCLEOTIDE SEQUENCE [LARGE SCALE GENOMIC DNA]</scope>
    <source>
        <strain evidence="2">CG22_combo_CG10-13_8_21_14_all_33_16</strain>
    </source>
</reference>
<dbReference type="InterPro" id="IPR027417">
    <property type="entry name" value="P-loop_NTPase"/>
</dbReference>
<comment type="caution">
    <text evidence="2">The sequence shown here is derived from an EMBL/GenBank/DDBJ whole genome shotgun (WGS) entry which is preliminary data.</text>
</comment>
<dbReference type="EMBL" id="PCTD01000057">
    <property type="protein sequence ID" value="PIP64651.1"/>
    <property type="molecule type" value="Genomic_DNA"/>
</dbReference>
<dbReference type="SUPFAM" id="SSF52540">
    <property type="entry name" value="P-loop containing nucleoside triphosphate hydrolases"/>
    <property type="match status" value="1"/>
</dbReference>
<dbReference type="Proteomes" id="UP000230802">
    <property type="component" value="Unassembled WGS sequence"/>
</dbReference>
<evidence type="ECO:0000259" key="1">
    <source>
        <dbReference type="PROSITE" id="PS50052"/>
    </source>
</evidence>
<dbReference type="PROSITE" id="PS50052">
    <property type="entry name" value="GUANYLATE_KINASE_2"/>
    <property type="match status" value="1"/>
</dbReference>
<proteinExistence type="predicted"/>
<dbReference type="Gene3D" id="3.40.50.300">
    <property type="entry name" value="P-loop containing nucleotide triphosphate hydrolases"/>
    <property type="match status" value="1"/>
</dbReference>
<sequence>MSNQGKIFALTGPSGVGKGFIKQHIKLHHPHLEQLTVATTRGKRPDDGKDRETGIPIGVFLERRNGGTIVFAHQPFGPEGDWYGFYAEQIQRLLADGKQVLTEIHVDNVGPFKTEFGEKVKILGLIADEMYLESNLICRGSETEEDRQHRLDLALKETEVIAQLVSQGLVDSVIEVNDDNREIIAQLALEKMNELGLEEVNSFRVRREYE</sequence>
<feature type="domain" description="Guanylate kinase-like" evidence="1">
    <location>
        <begin position="5"/>
        <end position="192"/>
    </location>
</feature>
<evidence type="ECO:0000313" key="3">
    <source>
        <dbReference type="Proteomes" id="UP000230802"/>
    </source>
</evidence>
<dbReference type="AlphaFoldDB" id="A0A2H0C4D1"/>
<gene>
    <name evidence="2" type="ORF">COW96_01355</name>
</gene>
<dbReference type="InterPro" id="IPR008144">
    <property type="entry name" value="Guanylate_kin-like_dom"/>
</dbReference>
<protein>
    <recommendedName>
        <fullName evidence="1">Guanylate kinase-like domain-containing protein</fullName>
    </recommendedName>
</protein>
<name>A0A2H0C4D1_9BACT</name>
<evidence type="ECO:0000313" key="2">
    <source>
        <dbReference type="EMBL" id="PIP64651.1"/>
    </source>
</evidence>
<accession>A0A2H0C4D1</accession>